<keyword evidence="18" id="KW-1185">Reference proteome</keyword>
<keyword evidence="6" id="KW-0832">Ubl conjugation</keyword>
<evidence type="ECO:0000256" key="11">
    <source>
        <dbReference type="ARBA" id="ARBA00023163"/>
    </source>
</evidence>
<evidence type="ECO:0000256" key="13">
    <source>
        <dbReference type="PROSITE-ProRule" id="PRU00176"/>
    </source>
</evidence>
<feature type="compositionally biased region" description="Polar residues" evidence="14">
    <location>
        <begin position="88"/>
        <end position="108"/>
    </location>
</feature>
<dbReference type="GeneTree" id="ENSGT00940000155916"/>
<evidence type="ECO:0000256" key="9">
    <source>
        <dbReference type="ARBA" id="ARBA00023015"/>
    </source>
</evidence>
<accession>A0A8C2ZI99</accession>
<keyword evidence="10" id="KW-0238">DNA-binding</keyword>
<feature type="compositionally biased region" description="Polar residues" evidence="14">
    <location>
        <begin position="236"/>
        <end position="247"/>
    </location>
</feature>
<dbReference type="SUPFAM" id="SSF54928">
    <property type="entry name" value="RNA-binding domain, RBD"/>
    <property type="match status" value="1"/>
</dbReference>
<keyword evidence="8" id="KW-0007">Acetylation</keyword>
<dbReference type="InterPro" id="IPR051738">
    <property type="entry name" value="SAF_Modulators"/>
</dbReference>
<keyword evidence="12" id="KW-0539">Nucleus</keyword>
<evidence type="ECO:0000256" key="6">
    <source>
        <dbReference type="ARBA" id="ARBA00022843"/>
    </source>
</evidence>
<evidence type="ECO:0000256" key="7">
    <source>
        <dbReference type="ARBA" id="ARBA00022884"/>
    </source>
</evidence>
<feature type="region of interest" description="Disordered" evidence="14">
    <location>
        <begin position="428"/>
        <end position="540"/>
    </location>
</feature>
<dbReference type="Ensembl" id="ENSCLMT00005029049.1">
    <property type="protein sequence ID" value="ENSCLMP00005027854.1"/>
    <property type="gene ID" value="ENSCLMG00005013575.1"/>
</dbReference>
<evidence type="ECO:0000313" key="17">
    <source>
        <dbReference type="Ensembl" id="ENSCLMP00005027854.1"/>
    </source>
</evidence>
<keyword evidence="11" id="KW-0804">Transcription</keyword>
<keyword evidence="9" id="KW-0805">Transcription regulation</keyword>
<evidence type="ECO:0000256" key="5">
    <source>
        <dbReference type="ARBA" id="ARBA00022553"/>
    </source>
</evidence>
<dbReference type="GO" id="GO:0003723">
    <property type="term" value="F:RNA binding"/>
    <property type="evidence" value="ECO:0007669"/>
    <property type="project" value="UniProtKB-UniRule"/>
</dbReference>
<feature type="region of interest" description="Disordered" evidence="14">
    <location>
        <begin position="56"/>
        <end position="367"/>
    </location>
</feature>
<dbReference type="PANTHER" id="PTHR15683:SF6">
    <property type="entry name" value="SCAFFOLD ATTACHMENT FACTOR B1"/>
    <property type="match status" value="1"/>
</dbReference>
<evidence type="ECO:0000259" key="16">
    <source>
        <dbReference type="PROSITE" id="PS50800"/>
    </source>
</evidence>
<dbReference type="GO" id="GO:0050684">
    <property type="term" value="P:regulation of mRNA processing"/>
    <property type="evidence" value="ECO:0007669"/>
    <property type="project" value="TreeGrafter"/>
</dbReference>
<dbReference type="InterPro" id="IPR035979">
    <property type="entry name" value="RBD_domain_sf"/>
</dbReference>
<keyword evidence="7 13" id="KW-0694">RNA-binding</keyword>
<keyword evidence="3" id="KW-0678">Repressor</keyword>
<feature type="compositionally biased region" description="Basic and acidic residues" evidence="14">
    <location>
        <begin position="428"/>
        <end position="483"/>
    </location>
</feature>
<evidence type="ECO:0000256" key="1">
    <source>
        <dbReference type="ARBA" id="ARBA00004123"/>
    </source>
</evidence>
<organism evidence="17 18">
    <name type="scientific">Cyclopterus lumpus</name>
    <name type="common">Lumpsucker</name>
    <dbReference type="NCBI Taxonomy" id="8103"/>
    <lineage>
        <taxon>Eukaryota</taxon>
        <taxon>Metazoa</taxon>
        <taxon>Chordata</taxon>
        <taxon>Craniata</taxon>
        <taxon>Vertebrata</taxon>
        <taxon>Euteleostomi</taxon>
        <taxon>Actinopterygii</taxon>
        <taxon>Neopterygii</taxon>
        <taxon>Teleostei</taxon>
        <taxon>Neoteleostei</taxon>
        <taxon>Acanthomorphata</taxon>
        <taxon>Eupercaria</taxon>
        <taxon>Perciformes</taxon>
        <taxon>Cottioidei</taxon>
        <taxon>Cottales</taxon>
        <taxon>Cyclopteridae</taxon>
        <taxon>Cyclopterus</taxon>
    </lineage>
</organism>
<keyword evidence="5" id="KW-0597">Phosphoprotein</keyword>
<dbReference type="CDD" id="cd12679">
    <property type="entry name" value="RRM_SAFB1_SAFB2"/>
    <property type="match status" value="1"/>
</dbReference>
<dbReference type="GO" id="GO:0006357">
    <property type="term" value="P:regulation of transcription by RNA polymerase II"/>
    <property type="evidence" value="ECO:0007669"/>
    <property type="project" value="TreeGrafter"/>
</dbReference>
<evidence type="ECO:0000256" key="3">
    <source>
        <dbReference type="ARBA" id="ARBA00022491"/>
    </source>
</evidence>
<dbReference type="Proteomes" id="UP000694565">
    <property type="component" value="Unplaced"/>
</dbReference>
<evidence type="ECO:0000256" key="8">
    <source>
        <dbReference type="ARBA" id="ARBA00022990"/>
    </source>
</evidence>
<dbReference type="PROSITE" id="PS50102">
    <property type="entry name" value="RRM"/>
    <property type="match status" value="1"/>
</dbReference>
<feature type="compositionally biased region" description="Polar residues" evidence="14">
    <location>
        <begin position="357"/>
        <end position="367"/>
    </location>
</feature>
<protein>
    <submittedName>
        <fullName evidence="17">Scaffold attachment factor B</fullName>
    </submittedName>
</protein>
<feature type="compositionally biased region" description="Acidic residues" evidence="14">
    <location>
        <begin position="130"/>
        <end position="150"/>
    </location>
</feature>
<dbReference type="GO" id="GO:0005634">
    <property type="term" value="C:nucleus"/>
    <property type="evidence" value="ECO:0007669"/>
    <property type="project" value="UniProtKB-SubCell"/>
</dbReference>
<reference evidence="17" key="2">
    <citation type="submission" date="2025-09" db="UniProtKB">
        <authorList>
            <consortium name="Ensembl"/>
        </authorList>
    </citation>
    <scope>IDENTIFICATION</scope>
</reference>
<dbReference type="InterPro" id="IPR000504">
    <property type="entry name" value="RRM_dom"/>
</dbReference>
<dbReference type="InterPro" id="IPR012677">
    <property type="entry name" value="Nucleotide-bd_a/b_plait_sf"/>
</dbReference>
<dbReference type="InterPro" id="IPR036361">
    <property type="entry name" value="SAP_dom_sf"/>
</dbReference>
<reference evidence="17" key="1">
    <citation type="submission" date="2025-08" db="UniProtKB">
        <authorList>
            <consortium name="Ensembl"/>
        </authorList>
    </citation>
    <scope>IDENTIFICATION</scope>
</reference>
<dbReference type="Gene3D" id="1.10.720.30">
    <property type="entry name" value="SAP domain"/>
    <property type="match status" value="1"/>
</dbReference>
<dbReference type="PROSITE" id="PS50800">
    <property type="entry name" value="SAP"/>
    <property type="match status" value="1"/>
</dbReference>
<keyword evidence="2" id="KW-0488">Methylation</keyword>
<dbReference type="Pfam" id="PF02037">
    <property type="entry name" value="SAP"/>
    <property type="match status" value="1"/>
</dbReference>
<dbReference type="Gene3D" id="3.30.70.330">
    <property type="match status" value="1"/>
</dbReference>
<keyword evidence="4" id="KW-1017">Isopeptide bond</keyword>
<dbReference type="AlphaFoldDB" id="A0A8C2ZI99"/>
<dbReference type="GO" id="GO:0043565">
    <property type="term" value="F:sequence-specific DNA binding"/>
    <property type="evidence" value="ECO:0007669"/>
    <property type="project" value="TreeGrafter"/>
</dbReference>
<dbReference type="SUPFAM" id="SSF68906">
    <property type="entry name" value="SAP domain"/>
    <property type="match status" value="1"/>
</dbReference>
<sequence>MADPSADVKVPEGAEVRKLSELRVIDLKAELKKRNLDITGVKSVLSERLKKAIEEEGGNPDEIILAPESTPKKSNVTPKRPSKGKVPTTRQADTVQPTRCTSQLSSFLIQEEPQDDHENMQEMDILDMSVLDETENDNGIPAEDDDEDEAGNCHSDEDALLNEAHDEDALLNEEHGEDSQLSEQHDNKILESEDEARENDKVAGSCLSEPLNEDHHQSLETSPEEEQAATAGGEDNVSNTGAKSENLASGDVESAMDVVETRTKEVGDTQNAPEETFDAENKSSQAVSVSEQGAVGETVDSEMGSKKGEEDEKTEEKAAADSASTVKESSSVEGDDQKKSPEEKDGKTESKDEKASSSRNLWVSGLSSTTRATDLKTLFSKYGKVVGAKVVTNAKSPGARCYGFVTMSSTEEATKCISHLNRTELHGRMISVERAKNEPVGKKPVDKNDPKKSDHLQAVDEKSEGDGKDGRNERTVIMDKSKGEPVISVKAKSKERETKSRDRKSPSKEKKEILSFDQIKEQREKERQRQREREVREVERRRFTDRGDRDNRDNRPDRERERIRLFREKEERKHLIRKRNWLEAEKERLDADRMERQFLERERLRIEYERRREQERILRERDELRRQQEQLRFEQDRRSVKRPYDADGRKDDWPEKRMTTDDRYSRSDFGRQERYQDFDHRDRGRYQDDLMIDRRDNTRSVATDRDSQHFSDRSERHGREGRDSWTGGCDKRVNPREGGRDWDSSRKIDGDRTWQNGAIPGQSHIARGGLASRGNYMNTGTSQSLSGALNRQNQLMQGSGLQGGAFGRRY</sequence>
<dbReference type="PANTHER" id="PTHR15683">
    <property type="entry name" value="SCAFFOLD ATTACHMENT FACTOR B-RELATED"/>
    <property type="match status" value="1"/>
</dbReference>
<feature type="compositionally biased region" description="Basic and acidic residues" evidence="14">
    <location>
        <begin position="492"/>
        <end position="540"/>
    </location>
</feature>
<feature type="region of interest" description="Disordered" evidence="14">
    <location>
        <begin position="633"/>
        <end position="745"/>
    </location>
</feature>
<feature type="compositionally biased region" description="Basic and acidic residues" evidence="14">
    <location>
        <begin position="335"/>
        <end position="356"/>
    </location>
</feature>
<evidence type="ECO:0000256" key="2">
    <source>
        <dbReference type="ARBA" id="ARBA00022481"/>
    </source>
</evidence>
<feature type="domain" description="SAP" evidence="16">
    <location>
        <begin position="19"/>
        <end position="53"/>
    </location>
</feature>
<evidence type="ECO:0000256" key="12">
    <source>
        <dbReference type="ARBA" id="ARBA00023242"/>
    </source>
</evidence>
<evidence type="ECO:0000256" key="10">
    <source>
        <dbReference type="ARBA" id="ARBA00023125"/>
    </source>
</evidence>
<dbReference type="SMART" id="SM00360">
    <property type="entry name" value="RRM"/>
    <property type="match status" value="1"/>
</dbReference>
<evidence type="ECO:0000259" key="15">
    <source>
        <dbReference type="PROSITE" id="PS50102"/>
    </source>
</evidence>
<feature type="compositionally biased region" description="Basic and acidic residues" evidence="14">
    <location>
        <begin position="163"/>
        <end position="191"/>
    </location>
</feature>
<feature type="domain" description="RRM" evidence="15">
    <location>
        <begin position="359"/>
        <end position="437"/>
    </location>
</feature>
<dbReference type="InterPro" id="IPR034781">
    <property type="entry name" value="SAFB1_2_RBD"/>
</dbReference>
<evidence type="ECO:0000256" key="4">
    <source>
        <dbReference type="ARBA" id="ARBA00022499"/>
    </source>
</evidence>
<evidence type="ECO:0000256" key="14">
    <source>
        <dbReference type="SAM" id="MobiDB-lite"/>
    </source>
</evidence>
<dbReference type="SMART" id="SM00513">
    <property type="entry name" value="SAP"/>
    <property type="match status" value="1"/>
</dbReference>
<feature type="compositionally biased region" description="Basic and acidic residues" evidence="14">
    <location>
        <begin position="303"/>
        <end position="319"/>
    </location>
</feature>
<evidence type="ECO:0000313" key="18">
    <source>
        <dbReference type="Proteomes" id="UP000694565"/>
    </source>
</evidence>
<dbReference type="FunFam" id="1.10.720.30:FF:000010">
    <property type="entry name" value="SAFB-like transcription modulator isoform X2"/>
    <property type="match status" value="1"/>
</dbReference>
<dbReference type="InterPro" id="IPR003034">
    <property type="entry name" value="SAP_dom"/>
</dbReference>
<name>A0A8C2ZI99_CYCLU</name>
<proteinExistence type="predicted"/>
<feature type="compositionally biased region" description="Polar residues" evidence="14">
    <location>
        <begin position="282"/>
        <end position="291"/>
    </location>
</feature>
<comment type="subcellular location">
    <subcellularLocation>
        <location evidence="1">Nucleus</location>
    </subcellularLocation>
</comment>
<dbReference type="Pfam" id="PF00076">
    <property type="entry name" value="RRM_1"/>
    <property type="match status" value="1"/>
</dbReference>